<comment type="caution">
    <text evidence="1">The sequence shown here is derived from an EMBL/GenBank/DDBJ whole genome shotgun (WGS) entry which is preliminary data.</text>
</comment>
<dbReference type="Proteomes" id="UP001491552">
    <property type="component" value="Unassembled WGS sequence"/>
</dbReference>
<keyword evidence="2" id="KW-1185">Reference proteome</keyword>
<sequence>MSKDIRLIEVDDFDHRLLVNSIMEFRNKVIQEGVPTEAMDDLLLRIIDAPVKKPKWRSHEER</sequence>
<protein>
    <submittedName>
        <fullName evidence="1">Uncharacterized protein</fullName>
    </submittedName>
</protein>
<accession>A0ABV1G7V0</accession>
<evidence type="ECO:0000313" key="1">
    <source>
        <dbReference type="EMBL" id="MEQ2511481.1"/>
    </source>
</evidence>
<proteinExistence type="predicted"/>
<evidence type="ECO:0000313" key="2">
    <source>
        <dbReference type="Proteomes" id="UP001491552"/>
    </source>
</evidence>
<gene>
    <name evidence="1" type="ORF">WMO66_09515</name>
</gene>
<reference evidence="1 2" key="1">
    <citation type="submission" date="2024-03" db="EMBL/GenBank/DDBJ databases">
        <title>Human intestinal bacterial collection.</title>
        <authorList>
            <person name="Pauvert C."/>
            <person name="Hitch T.C.A."/>
            <person name="Clavel T."/>
        </authorList>
    </citation>
    <scope>NUCLEOTIDE SEQUENCE [LARGE SCALE GENOMIC DNA]</scope>
    <source>
        <strain evidence="1 2">CLA-AA-H192</strain>
    </source>
</reference>
<name>A0ABV1G7V0_9FIRM</name>
<dbReference type="EMBL" id="JBBMFF010000234">
    <property type="protein sequence ID" value="MEQ2511481.1"/>
    <property type="molecule type" value="Genomic_DNA"/>
</dbReference>
<dbReference type="RefSeq" id="WP_349136196.1">
    <property type="nucleotide sequence ID" value="NZ_JBBMFF010000234.1"/>
</dbReference>
<organism evidence="1 2">
    <name type="scientific">Faecousia intestinalis</name>
    <dbReference type="NCBI Taxonomy" id="3133167"/>
    <lineage>
        <taxon>Bacteria</taxon>
        <taxon>Bacillati</taxon>
        <taxon>Bacillota</taxon>
        <taxon>Clostridia</taxon>
        <taxon>Eubacteriales</taxon>
        <taxon>Oscillospiraceae</taxon>
        <taxon>Faecousia</taxon>
    </lineage>
</organism>